<evidence type="ECO:0000256" key="3">
    <source>
        <dbReference type="ARBA" id="ARBA00022692"/>
    </source>
</evidence>
<proteinExistence type="predicted"/>
<evidence type="ECO:0000313" key="8">
    <source>
        <dbReference type="Proteomes" id="UP000753802"/>
    </source>
</evidence>
<reference evidence="7 8" key="1">
    <citation type="submission" date="2020-01" db="EMBL/GenBank/DDBJ databases">
        <title>Genome analysis.</title>
        <authorList>
            <person name="Wu S."/>
            <person name="Wang G."/>
        </authorList>
    </citation>
    <scope>NUCLEOTIDE SEQUENCE [LARGE SCALE GENOMIC DNA]</scope>
    <source>
        <strain evidence="7 8">SYL130</strain>
    </source>
</reference>
<comment type="subcellular location">
    <subcellularLocation>
        <location evidence="1">Cell membrane</location>
        <topology evidence="1">Multi-pass membrane protein</topology>
    </subcellularLocation>
</comment>
<evidence type="ECO:0000256" key="5">
    <source>
        <dbReference type="ARBA" id="ARBA00023136"/>
    </source>
</evidence>
<keyword evidence="2" id="KW-1003">Cell membrane</keyword>
<name>A0ABW9ZP66_9BACT</name>
<feature type="transmembrane region" description="Helical" evidence="6">
    <location>
        <begin position="354"/>
        <end position="370"/>
    </location>
</feature>
<accession>A0ABW9ZP66</accession>
<keyword evidence="5 6" id="KW-0472">Membrane</keyword>
<dbReference type="InterPro" id="IPR022791">
    <property type="entry name" value="L-PG_synthase/AglD"/>
</dbReference>
<dbReference type="Proteomes" id="UP000753802">
    <property type="component" value="Unassembled WGS sequence"/>
</dbReference>
<comment type="caution">
    <text evidence="7">The sequence shown here is derived from an EMBL/GenBank/DDBJ whole genome shotgun (WGS) entry which is preliminary data.</text>
</comment>
<feature type="transmembrane region" description="Helical" evidence="6">
    <location>
        <begin position="51"/>
        <end position="70"/>
    </location>
</feature>
<dbReference type="EMBL" id="JAACJS010000002">
    <property type="protein sequence ID" value="NCI48886.1"/>
    <property type="molecule type" value="Genomic_DNA"/>
</dbReference>
<organism evidence="7 8">
    <name type="scientific">Sediminibacterium roseum</name>
    <dbReference type="NCBI Taxonomy" id="1978412"/>
    <lineage>
        <taxon>Bacteria</taxon>
        <taxon>Pseudomonadati</taxon>
        <taxon>Bacteroidota</taxon>
        <taxon>Chitinophagia</taxon>
        <taxon>Chitinophagales</taxon>
        <taxon>Chitinophagaceae</taxon>
        <taxon>Sediminibacterium</taxon>
    </lineage>
</organism>
<sequence length="374" mass="42131">MNNIPLPTESQLTIGDAHLTIDDSRFKTRDSRIYPFFATVKQYPLNKKLKIFLNYFVGPILFVWLSYSIYRQVQRQGDVQQSWQLIRSAFAGPQLLKLLSVIALVLLNYGIEAHKWQLLMVRIQRVSFGRAFRAVLSGQALGFNTLNRVGESAGRAIFLDEGNRLRGIVLSVVGSLAQIIVIFCMGLGALLYMRFNILSETQQIGGLSTLWLDGLIYAIAAGTVVAVLMYFRLSWLIKLLEKVPFIAKYRFFVQAMEDFHWRELTKILFLSAGRYVVFVVQYLLLLQVFDVNIAWFDAACMVCVMFLVLAIVPTIALAELGFRGKISLQLFGLLSTNTIGIVATAAGIWIINLILPAIAGSLFILSVRLFRNKS</sequence>
<evidence type="ECO:0000256" key="1">
    <source>
        <dbReference type="ARBA" id="ARBA00004651"/>
    </source>
</evidence>
<dbReference type="RefSeq" id="WP_161817194.1">
    <property type="nucleotide sequence ID" value="NZ_JAACJS010000002.1"/>
</dbReference>
<feature type="transmembrane region" description="Helical" evidence="6">
    <location>
        <begin position="215"/>
        <end position="233"/>
    </location>
</feature>
<dbReference type="Pfam" id="PF03706">
    <property type="entry name" value="LPG_synthase_TM"/>
    <property type="match status" value="1"/>
</dbReference>
<feature type="transmembrane region" description="Helical" evidence="6">
    <location>
        <begin position="90"/>
        <end position="111"/>
    </location>
</feature>
<evidence type="ECO:0000256" key="6">
    <source>
        <dbReference type="SAM" id="Phobius"/>
    </source>
</evidence>
<evidence type="ECO:0000256" key="4">
    <source>
        <dbReference type="ARBA" id="ARBA00022989"/>
    </source>
</evidence>
<feature type="transmembrane region" description="Helical" evidence="6">
    <location>
        <begin position="295"/>
        <end position="318"/>
    </location>
</feature>
<evidence type="ECO:0000313" key="7">
    <source>
        <dbReference type="EMBL" id="NCI48886.1"/>
    </source>
</evidence>
<keyword evidence="3 6" id="KW-0812">Transmembrane</keyword>
<feature type="transmembrane region" description="Helical" evidence="6">
    <location>
        <begin position="168"/>
        <end position="195"/>
    </location>
</feature>
<keyword evidence="8" id="KW-1185">Reference proteome</keyword>
<evidence type="ECO:0000256" key="2">
    <source>
        <dbReference type="ARBA" id="ARBA00022475"/>
    </source>
</evidence>
<keyword evidence="4 6" id="KW-1133">Transmembrane helix</keyword>
<feature type="transmembrane region" description="Helical" evidence="6">
    <location>
        <begin position="267"/>
        <end position="289"/>
    </location>
</feature>
<gene>
    <name evidence="7" type="ORF">GWC95_03060</name>
</gene>
<protein>
    <submittedName>
        <fullName evidence="7">Flippase-like domain-containing protein</fullName>
    </submittedName>
</protein>
<feature type="transmembrane region" description="Helical" evidence="6">
    <location>
        <begin position="330"/>
        <end position="348"/>
    </location>
</feature>